<gene>
    <name evidence="1" type="ORF">GCM10017653_25090</name>
</gene>
<dbReference type="EMBL" id="BSFM01000012">
    <property type="protein sequence ID" value="GLK84439.1"/>
    <property type="molecule type" value="Genomic_DNA"/>
</dbReference>
<reference evidence="1" key="1">
    <citation type="journal article" date="2014" name="Int. J. Syst. Evol. Microbiol.">
        <title>Complete genome sequence of Corynebacterium casei LMG S-19264T (=DSM 44701T), isolated from a smear-ripened cheese.</title>
        <authorList>
            <consortium name="US DOE Joint Genome Institute (JGI-PGF)"/>
            <person name="Walter F."/>
            <person name="Albersmeier A."/>
            <person name="Kalinowski J."/>
            <person name="Ruckert C."/>
        </authorList>
    </citation>
    <scope>NUCLEOTIDE SEQUENCE</scope>
    <source>
        <strain evidence="1">VKM B-2789</strain>
    </source>
</reference>
<name>A0A9W6JYV4_9HYPH</name>
<dbReference type="Proteomes" id="UP001143330">
    <property type="component" value="Unassembled WGS sequence"/>
</dbReference>
<comment type="caution">
    <text evidence="1">The sequence shown here is derived from an EMBL/GenBank/DDBJ whole genome shotgun (WGS) entry which is preliminary data.</text>
</comment>
<evidence type="ECO:0000313" key="2">
    <source>
        <dbReference type="Proteomes" id="UP001143330"/>
    </source>
</evidence>
<organism evidence="1 2">
    <name type="scientific">Ancylobacter defluvii</name>
    <dbReference type="NCBI Taxonomy" id="1282440"/>
    <lineage>
        <taxon>Bacteria</taxon>
        <taxon>Pseudomonadati</taxon>
        <taxon>Pseudomonadota</taxon>
        <taxon>Alphaproteobacteria</taxon>
        <taxon>Hyphomicrobiales</taxon>
        <taxon>Xanthobacteraceae</taxon>
        <taxon>Ancylobacter</taxon>
    </lineage>
</organism>
<sequence>MRYVEVTPTPRRPHLGLGGLWQRRNLRGPVRRILRHPEFAGGCTRTAFRAATLGFCVRLTQNLLRFLRRPSQRLFGQEYPAINLLVVFQGGQLGAVQPTWRR</sequence>
<protein>
    <submittedName>
        <fullName evidence="1">Uncharacterized protein</fullName>
    </submittedName>
</protein>
<keyword evidence="2" id="KW-1185">Reference proteome</keyword>
<accession>A0A9W6JYV4</accession>
<evidence type="ECO:0000313" key="1">
    <source>
        <dbReference type="EMBL" id="GLK84439.1"/>
    </source>
</evidence>
<proteinExistence type="predicted"/>
<dbReference type="AlphaFoldDB" id="A0A9W6JYV4"/>
<reference evidence="1" key="2">
    <citation type="submission" date="2023-01" db="EMBL/GenBank/DDBJ databases">
        <authorList>
            <person name="Sun Q."/>
            <person name="Evtushenko L."/>
        </authorList>
    </citation>
    <scope>NUCLEOTIDE SEQUENCE</scope>
    <source>
        <strain evidence="1">VKM B-2789</strain>
    </source>
</reference>